<keyword evidence="2" id="KW-1185">Reference proteome</keyword>
<reference evidence="1 2" key="1">
    <citation type="journal article" date="2021" name="Hortic Res">
        <title>High-quality reference genome and annotation aids understanding of berry development for evergreen blueberry (Vaccinium darrowii).</title>
        <authorList>
            <person name="Yu J."/>
            <person name="Hulse-Kemp A.M."/>
            <person name="Babiker E."/>
            <person name="Staton M."/>
        </authorList>
    </citation>
    <scope>NUCLEOTIDE SEQUENCE [LARGE SCALE GENOMIC DNA]</scope>
    <source>
        <strain evidence="2">cv. NJ 8807/NJ 8810</strain>
        <tissue evidence="1">Young leaf</tissue>
    </source>
</reference>
<dbReference type="EMBL" id="CM037152">
    <property type="protein sequence ID" value="KAH7836301.1"/>
    <property type="molecule type" value="Genomic_DNA"/>
</dbReference>
<name>A0ACB7X6G6_9ERIC</name>
<evidence type="ECO:0000313" key="2">
    <source>
        <dbReference type="Proteomes" id="UP000828048"/>
    </source>
</evidence>
<accession>A0ACB7X6G6</accession>
<sequence length="87" mass="9437">MEILISILPSLWLFFGCLVAVDLPPWFSSMSVALDSDVALKPESVKEVPTSRLPMICLREGDPPVPDAYISSSIGLGKGYSVTQKLL</sequence>
<proteinExistence type="predicted"/>
<evidence type="ECO:0000313" key="1">
    <source>
        <dbReference type="EMBL" id="KAH7836301.1"/>
    </source>
</evidence>
<comment type="caution">
    <text evidence="1">The sequence shown here is derived from an EMBL/GenBank/DDBJ whole genome shotgun (WGS) entry which is preliminary data.</text>
</comment>
<protein>
    <submittedName>
        <fullName evidence="1">Uncharacterized protein</fullName>
    </submittedName>
</protein>
<organism evidence="1 2">
    <name type="scientific">Vaccinium darrowii</name>
    <dbReference type="NCBI Taxonomy" id="229202"/>
    <lineage>
        <taxon>Eukaryota</taxon>
        <taxon>Viridiplantae</taxon>
        <taxon>Streptophyta</taxon>
        <taxon>Embryophyta</taxon>
        <taxon>Tracheophyta</taxon>
        <taxon>Spermatophyta</taxon>
        <taxon>Magnoliopsida</taxon>
        <taxon>eudicotyledons</taxon>
        <taxon>Gunneridae</taxon>
        <taxon>Pentapetalae</taxon>
        <taxon>asterids</taxon>
        <taxon>Ericales</taxon>
        <taxon>Ericaceae</taxon>
        <taxon>Vaccinioideae</taxon>
        <taxon>Vaccinieae</taxon>
        <taxon>Vaccinium</taxon>
    </lineage>
</organism>
<dbReference type="Proteomes" id="UP000828048">
    <property type="component" value="Chromosome 2"/>
</dbReference>
<gene>
    <name evidence="1" type="ORF">Vadar_034430</name>
</gene>